<keyword evidence="7 15" id="KW-0479">Metal-binding</keyword>
<dbReference type="OrthoDB" id="2789670at2759"/>
<reference evidence="18" key="1">
    <citation type="journal article" date="2016" name="Insect Biochem. Mol. Biol.">
        <title>Multifaceted biological insights from a draft genome sequence of the tobacco hornworm moth, Manduca sexta.</title>
        <authorList>
            <person name="Kanost M.R."/>
            <person name="Arrese E.L."/>
            <person name="Cao X."/>
            <person name="Chen Y.R."/>
            <person name="Chellapilla S."/>
            <person name="Goldsmith M.R."/>
            <person name="Grosse-Wilde E."/>
            <person name="Heckel D.G."/>
            <person name="Herndon N."/>
            <person name="Jiang H."/>
            <person name="Papanicolaou A."/>
            <person name="Qu J."/>
            <person name="Soulages J.L."/>
            <person name="Vogel H."/>
            <person name="Walters J."/>
            <person name="Waterhouse R.M."/>
            <person name="Ahn S.J."/>
            <person name="Almeida F.C."/>
            <person name="An C."/>
            <person name="Aqrawi P."/>
            <person name="Bretschneider A."/>
            <person name="Bryant W.B."/>
            <person name="Bucks S."/>
            <person name="Chao H."/>
            <person name="Chevignon G."/>
            <person name="Christen J.M."/>
            <person name="Clarke D.F."/>
            <person name="Dittmer N.T."/>
            <person name="Ferguson L.C.F."/>
            <person name="Garavelou S."/>
            <person name="Gordon K.H.J."/>
            <person name="Gunaratna R.T."/>
            <person name="Han Y."/>
            <person name="Hauser F."/>
            <person name="He Y."/>
            <person name="Heidel-Fischer H."/>
            <person name="Hirsh A."/>
            <person name="Hu Y."/>
            <person name="Jiang H."/>
            <person name="Kalra D."/>
            <person name="Klinner C."/>
            <person name="Konig C."/>
            <person name="Kovar C."/>
            <person name="Kroll A.R."/>
            <person name="Kuwar S.S."/>
            <person name="Lee S.L."/>
            <person name="Lehman R."/>
            <person name="Li K."/>
            <person name="Li Z."/>
            <person name="Liang H."/>
            <person name="Lovelace S."/>
            <person name="Lu Z."/>
            <person name="Mansfield J.H."/>
            <person name="McCulloch K.J."/>
            <person name="Mathew T."/>
            <person name="Morton B."/>
            <person name="Muzny D.M."/>
            <person name="Neunemann D."/>
            <person name="Ongeri F."/>
            <person name="Pauchet Y."/>
            <person name="Pu L.L."/>
            <person name="Pyrousis I."/>
            <person name="Rao X.J."/>
            <person name="Redding A."/>
            <person name="Roesel C."/>
            <person name="Sanchez-Gracia A."/>
            <person name="Schaack S."/>
            <person name="Shukla A."/>
            <person name="Tetreau G."/>
            <person name="Wang Y."/>
            <person name="Xiong G.H."/>
            <person name="Traut W."/>
            <person name="Walsh T.K."/>
            <person name="Worley K.C."/>
            <person name="Wu D."/>
            <person name="Wu W."/>
            <person name="Wu Y.Q."/>
            <person name="Zhang X."/>
            <person name="Zou Z."/>
            <person name="Zucker H."/>
            <person name="Briscoe A.D."/>
            <person name="Burmester T."/>
            <person name="Clem R.J."/>
            <person name="Feyereisen R."/>
            <person name="Grimmelikhuijzen C.J.P."/>
            <person name="Hamodrakas S.J."/>
            <person name="Hansson B.S."/>
            <person name="Huguet E."/>
            <person name="Jermiin L.S."/>
            <person name="Lan Q."/>
            <person name="Lehman H.K."/>
            <person name="Lorenzen M."/>
            <person name="Merzendorfer H."/>
            <person name="Michalopoulos I."/>
            <person name="Morton D.B."/>
            <person name="Muthukrishnan S."/>
            <person name="Oakeshott J.G."/>
            <person name="Palmer W."/>
            <person name="Park Y."/>
            <person name="Passarelli A.L."/>
            <person name="Rozas J."/>
            <person name="Schwartz L.M."/>
            <person name="Smith W."/>
            <person name="Southgate A."/>
            <person name="Vilcinskas A."/>
            <person name="Vogt R."/>
            <person name="Wang P."/>
            <person name="Werren J."/>
            <person name="Yu X.Q."/>
            <person name="Zhou J.J."/>
            <person name="Brown S.J."/>
            <person name="Scherer S.E."/>
            <person name="Richards S."/>
            <person name="Blissard G.W."/>
        </authorList>
    </citation>
    <scope>NUCLEOTIDE SEQUENCE</scope>
</reference>
<evidence type="ECO:0000313" key="19">
    <source>
        <dbReference type="Proteomes" id="UP000791440"/>
    </source>
</evidence>
<reference evidence="18" key="2">
    <citation type="submission" date="2020-12" db="EMBL/GenBank/DDBJ databases">
        <authorList>
            <person name="Kanost M."/>
        </authorList>
    </citation>
    <scope>NUCLEOTIDE SEQUENCE</scope>
</reference>
<keyword evidence="17" id="KW-1133">Transmembrane helix</keyword>
<dbReference type="GO" id="GO:0020037">
    <property type="term" value="F:heme binding"/>
    <property type="evidence" value="ECO:0007669"/>
    <property type="project" value="InterPro"/>
</dbReference>
<evidence type="ECO:0000256" key="8">
    <source>
        <dbReference type="ARBA" id="ARBA00022824"/>
    </source>
</evidence>
<keyword evidence="17" id="KW-0812">Transmembrane</keyword>
<proteinExistence type="inferred from homology"/>
<dbReference type="GO" id="GO:0016712">
    <property type="term" value="F:oxidoreductase activity, acting on paired donors, with incorporation or reduction of molecular oxygen, reduced flavin or flavoprotein as one donor, and incorporation of one atom of oxygen"/>
    <property type="evidence" value="ECO:0007669"/>
    <property type="project" value="UniProtKB-EC"/>
</dbReference>
<evidence type="ECO:0000256" key="6">
    <source>
        <dbReference type="ARBA" id="ARBA00022617"/>
    </source>
</evidence>
<keyword evidence="12 16" id="KW-0503">Monooxygenase</keyword>
<evidence type="ECO:0000256" key="2">
    <source>
        <dbReference type="ARBA" id="ARBA00004174"/>
    </source>
</evidence>
<sequence>MFLELIIFLTTTIVSYYLFIYKRNHYIFDKNELKYVPGMPVFGNTFKSMCQKVHMVEDFDEVYKRFPDERYVGYCDGTTPAILVRDPEIIKDITIKDFDFFLNHKDLFPENENSVVGANLFNMKDDRWRDMRTTLSPAFTGSKMRLMMPLMVDISKNALEYLKEHQSEDILVDDLIRRYTIDVIASAAFGLQVNSFVDQENEFYKSGQSLFGFTWIQQLTMLFFFQFPNFSRKIGLKLFTDKITRFFQDIVAATMDYRLKNNVERPDMIQLLIEATKGTLHNGNESKEKDIGFATAEETLKPKGVTRNWTKDELASQVFIFFAAGFETSASAITLTVHELALNPDVQEKLYEEVKAFNDTKGKLLYENVGELKYLDCILNETSRRWAAALFLDRICTKPYELPPPREGAKPVKVKPGTLVYMAVNSIHMDPKYYPEPQKYCPDRFSDEKKKLIQPCTFMPFGSGPRICIGSRFAMLELKVLIYYLVLNFKILKCEKTMNPIKLQTKDFNIRVAGGSWARFEARS</sequence>
<evidence type="ECO:0000256" key="5">
    <source>
        <dbReference type="ARBA" id="ARBA00012109"/>
    </source>
</evidence>
<dbReference type="Gene3D" id="1.10.630.10">
    <property type="entry name" value="Cytochrome P450"/>
    <property type="match status" value="1"/>
</dbReference>
<dbReference type="EMBL" id="JH668688">
    <property type="protein sequence ID" value="KAG6460654.1"/>
    <property type="molecule type" value="Genomic_DNA"/>
</dbReference>
<keyword evidence="13 17" id="KW-0472">Membrane</keyword>
<evidence type="ECO:0000256" key="9">
    <source>
        <dbReference type="ARBA" id="ARBA00022848"/>
    </source>
</evidence>
<dbReference type="Proteomes" id="UP000791440">
    <property type="component" value="Unassembled WGS sequence"/>
</dbReference>
<dbReference type="Pfam" id="PF00067">
    <property type="entry name" value="p450"/>
    <property type="match status" value="1"/>
</dbReference>
<evidence type="ECO:0000256" key="13">
    <source>
        <dbReference type="ARBA" id="ARBA00023136"/>
    </source>
</evidence>
<dbReference type="PANTHER" id="PTHR24292">
    <property type="entry name" value="CYTOCHROME P450"/>
    <property type="match status" value="1"/>
</dbReference>
<dbReference type="PRINTS" id="PR00385">
    <property type="entry name" value="P450"/>
</dbReference>
<dbReference type="PROSITE" id="PS00086">
    <property type="entry name" value="CYTOCHROME_P450"/>
    <property type="match status" value="1"/>
</dbReference>
<accession>A0A922CWJ4</accession>
<feature type="binding site" description="axial binding residue" evidence="15">
    <location>
        <position position="468"/>
    </location>
    <ligand>
        <name>heme</name>
        <dbReference type="ChEBI" id="CHEBI:30413"/>
    </ligand>
    <ligandPart>
        <name>Fe</name>
        <dbReference type="ChEBI" id="CHEBI:18248"/>
    </ligandPart>
</feature>
<gene>
    <name evidence="18" type="ORF">O3G_MSEX012131</name>
</gene>
<evidence type="ECO:0000256" key="16">
    <source>
        <dbReference type="RuleBase" id="RU000461"/>
    </source>
</evidence>
<keyword evidence="6 15" id="KW-0349">Heme</keyword>
<organism evidence="18 19">
    <name type="scientific">Manduca sexta</name>
    <name type="common">Tobacco hawkmoth</name>
    <name type="synonym">Tobacco hornworm</name>
    <dbReference type="NCBI Taxonomy" id="7130"/>
    <lineage>
        <taxon>Eukaryota</taxon>
        <taxon>Metazoa</taxon>
        <taxon>Ecdysozoa</taxon>
        <taxon>Arthropoda</taxon>
        <taxon>Hexapoda</taxon>
        <taxon>Insecta</taxon>
        <taxon>Pterygota</taxon>
        <taxon>Neoptera</taxon>
        <taxon>Endopterygota</taxon>
        <taxon>Lepidoptera</taxon>
        <taxon>Glossata</taxon>
        <taxon>Ditrysia</taxon>
        <taxon>Bombycoidea</taxon>
        <taxon>Sphingidae</taxon>
        <taxon>Sphinginae</taxon>
        <taxon>Sphingini</taxon>
        <taxon>Manduca</taxon>
    </lineage>
</organism>
<evidence type="ECO:0000256" key="7">
    <source>
        <dbReference type="ARBA" id="ARBA00022723"/>
    </source>
</evidence>
<comment type="catalytic activity">
    <reaction evidence="14">
        <text>an organic molecule + reduced [NADPH--hemoprotein reductase] + O2 = an alcohol + oxidized [NADPH--hemoprotein reductase] + H2O + H(+)</text>
        <dbReference type="Rhea" id="RHEA:17149"/>
        <dbReference type="Rhea" id="RHEA-COMP:11964"/>
        <dbReference type="Rhea" id="RHEA-COMP:11965"/>
        <dbReference type="ChEBI" id="CHEBI:15377"/>
        <dbReference type="ChEBI" id="CHEBI:15378"/>
        <dbReference type="ChEBI" id="CHEBI:15379"/>
        <dbReference type="ChEBI" id="CHEBI:30879"/>
        <dbReference type="ChEBI" id="CHEBI:57618"/>
        <dbReference type="ChEBI" id="CHEBI:58210"/>
        <dbReference type="ChEBI" id="CHEBI:142491"/>
        <dbReference type="EC" id="1.14.14.1"/>
    </reaction>
</comment>
<evidence type="ECO:0000256" key="14">
    <source>
        <dbReference type="ARBA" id="ARBA00047827"/>
    </source>
</evidence>
<evidence type="ECO:0000256" key="1">
    <source>
        <dbReference type="ARBA" id="ARBA00001971"/>
    </source>
</evidence>
<dbReference type="PANTHER" id="PTHR24292:SF54">
    <property type="entry name" value="CYP9F3-RELATED"/>
    <property type="match status" value="1"/>
</dbReference>
<dbReference type="InterPro" id="IPR050476">
    <property type="entry name" value="Insect_CytP450_Detox"/>
</dbReference>
<dbReference type="InterPro" id="IPR036396">
    <property type="entry name" value="Cyt_P450_sf"/>
</dbReference>
<dbReference type="AlphaFoldDB" id="A0A922CWJ4"/>
<keyword evidence="8" id="KW-0256">Endoplasmic reticulum</keyword>
<dbReference type="EMBL" id="JH668688">
    <property type="protein sequence ID" value="KAG6460653.1"/>
    <property type="molecule type" value="Genomic_DNA"/>
</dbReference>
<keyword evidence="11 15" id="KW-0408">Iron</keyword>
<comment type="caution">
    <text evidence="18">The sequence shown here is derived from an EMBL/GenBank/DDBJ whole genome shotgun (WGS) entry which is preliminary data.</text>
</comment>
<protein>
    <recommendedName>
        <fullName evidence="5">unspecific monooxygenase</fullName>
        <ecNumber evidence="5">1.14.14.1</ecNumber>
    </recommendedName>
</protein>
<evidence type="ECO:0000256" key="4">
    <source>
        <dbReference type="ARBA" id="ARBA00010617"/>
    </source>
</evidence>
<dbReference type="EC" id="1.14.14.1" evidence="5"/>
<dbReference type="InterPro" id="IPR017972">
    <property type="entry name" value="Cyt_P450_CS"/>
</dbReference>
<dbReference type="SUPFAM" id="SSF48264">
    <property type="entry name" value="Cytochrome P450"/>
    <property type="match status" value="1"/>
</dbReference>
<dbReference type="GO" id="GO:0005506">
    <property type="term" value="F:iron ion binding"/>
    <property type="evidence" value="ECO:0007669"/>
    <property type="project" value="InterPro"/>
</dbReference>
<keyword evidence="19" id="KW-1185">Reference proteome</keyword>
<comment type="similarity">
    <text evidence="4 16">Belongs to the cytochrome P450 family.</text>
</comment>
<dbReference type="InterPro" id="IPR001128">
    <property type="entry name" value="Cyt_P450"/>
</dbReference>
<dbReference type="FunFam" id="1.10.630.10:FF:000042">
    <property type="entry name" value="Cytochrome P450"/>
    <property type="match status" value="1"/>
</dbReference>
<feature type="transmembrane region" description="Helical" evidence="17">
    <location>
        <begin position="6"/>
        <end position="21"/>
    </location>
</feature>
<dbReference type="CDD" id="cd11056">
    <property type="entry name" value="CYP6-like"/>
    <property type="match status" value="1"/>
</dbReference>
<evidence type="ECO:0000256" key="11">
    <source>
        <dbReference type="ARBA" id="ARBA00023004"/>
    </source>
</evidence>
<name>A0A922CWJ4_MANSE</name>
<evidence type="ECO:0000256" key="12">
    <source>
        <dbReference type="ARBA" id="ARBA00023033"/>
    </source>
</evidence>
<evidence type="ECO:0000256" key="10">
    <source>
        <dbReference type="ARBA" id="ARBA00023002"/>
    </source>
</evidence>
<comment type="subcellular location">
    <subcellularLocation>
        <location evidence="3">Endoplasmic reticulum membrane</location>
        <topology evidence="3">Peripheral membrane protein</topology>
    </subcellularLocation>
    <subcellularLocation>
        <location evidence="2">Microsome membrane</location>
        <topology evidence="2">Peripheral membrane protein</topology>
    </subcellularLocation>
</comment>
<evidence type="ECO:0000256" key="17">
    <source>
        <dbReference type="SAM" id="Phobius"/>
    </source>
</evidence>
<dbReference type="PRINTS" id="PR00463">
    <property type="entry name" value="EP450I"/>
</dbReference>
<evidence type="ECO:0000313" key="18">
    <source>
        <dbReference type="EMBL" id="KAG6460653.1"/>
    </source>
</evidence>
<evidence type="ECO:0000256" key="15">
    <source>
        <dbReference type="PIRSR" id="PIRSR602401-1"/>
    </source>
</evidence>
<keyword evidence="9" id="KW-0492">Microsome</keyword>
<dbReference type="InterPro" id="IPR002401">
    <property type="entry name" value="Cyt_P450_E_grp-I"/>
</dbReference>
<dbReference type="GO" id="GO:0005789">
    <property type="term" value="C:endoplasmic reticulum membrane"/>
    <property type="evidence" value="ECO:0007669"/>
    <property type="project" value="UniProtKB-SubCell"/>
</dbReference>
<keyword evidence="10 16" id="KW-0560">Oxidoreductase</keyword>
<evidence type="ECO:0000256" key="3">
    <source>
        <dbReference type="ARBA" id="ARBA00004406"/>
    </source>
</evidence>
<comment type="cofactor">
    <cofactor evidence="1 15">
        <name>heme</name>
        <dbReference type="ChEBI" id="CHEBI:30413"/>
    </cofactor>
</comment>